<comment type="caution">
    <text evidence="2">The sequence shown here is derived from an EMBL/GenBank/DDBJ whole genome shotgun (WGS) entry which is preliminary data.</text>
</comment>
<evidence type="ECO:0000313" key="2">
    <source>
        <dbReference type="EMBL" id="EXX63586.1"/>
    </source>
</evidence>
<reference evidence="2 3" key="1">
    <citation type="submission" date="2014-02" db="EMBL/GenBank/DDBJ databases">
        <title>Single nucleus genome sequencing reveals high similarity among nuclei of an endomycorrhizal fungus.</title>
        <authorList>
            <person name="Lin K."/>
            <person name="Geurts R."/>
            <person name="Zhang Z."/>
            <person name="Limpens E."/>
            <person name="Saunders D.G."/>
            <person name="Mu D."/>
            <person name="Pang E."/>
            <person name="Cao H."/>
            <person name="Cha H."/>
            <person name="Lin T."/>
            <person name="Zhou Q."/>
            <person name="Shang Y."/>
            <person name="Li Y."/>
            <person name="Ivanov S."/>
            <person name="Sharma T."/>
            <person name="Velzen R.V."/>
            <person name="Ruijter N.D."/>
            <person name="Aanen D.K."/>
            <person name="Win J."/>
            <person name="Kamoun S."/>
            <person name="Bisseling T."/>
            <person name="Huang S."/>
        </authorList>
    </citation>
    <scope>NUCLEOTIDE SEQUENCE [LARGE SCALE GENOMIC DNA]</scope>
    <source>
        <strain evidence="3">DAOM197198w</strain>
    </source>
</reference>
<organism evidence="2 3">
    <name type="scientific">Rhizophagus irregularis (strain DAOM 197198w)</name>
    <name type="common">Glomus intraradices</name>
    <dbReference type="NCBI Taxonomy" id="1432141"/>
    <lineage>
        <taxon>Eukaryota</taxon>
        <taxon>Fungi</taxon>
        <taxon>Fungi incertae sedis</taxon>
        <taxon>Mucoromycota</taxon>
        <taxon>Glomeromycotina</taxon>
        <taxon>Glomeromycetes</taxon>
        <taxon>Glomerales</taxon>
        <taxon>Glomeraceae</taxon>
        <taxon>Rhizophagus</taxon>
    </lineage>
</organism>
<name>A0A015KUG4_RHIIW</name>
<dbReference type="OrthoDB" id="10400323at2759"/>
<dbReference type="EMBL" id="JEMT01023870">
    <property type="protein sequence ID" value="EXX63586.1"/>
    <property type="molecule type" value="Genomic_DNA"/>
</dbReference>
<evidence type="ECO:0000256" key="1">
    <source>
        <dbReference type="SAM" id="MobiDB-lite"/>
    </source>
</evidence>
<accession>A0A015KUG4</accession>
<evidence type="ECO:0000313" key="3">
    <source>
        <dbReference type="Proteomes" id="UP000022910"/>
    </source>
</evidence>
<dbReference type="AlphaFoldDB" id="A0A015KUG4"/>
<protein>
    <submittedName>
        <fullName evidence="2">Uncharacterized protein</fullName>
    </submittedName>
</protein>
<sequence>MKVAKKYQQQVADAVKEGKKRSLAKQGDGVEEEEEKDSESDGWTVSINKKRGGKPGSYGRHQELYFL</sequence>
<keyword evidence="3" id="KW-1185">Reference proteome</keyword>
<proteinExistence type="predicted"/>
<feature type="compositionally biased region" description="Acidic residues" evidence="1">
    <location>
        <begin position="29"/>
        <end position="40"/>
    </location>
</feature>
<dbReference type="Proteomes" id="UP000022910">
    <property type="component" value="Unassembled WGS sequence"/>
</dbReference>
<dbReference type="HOGENOM" id="CLU_2813761_0_0_1"/>
<feature type="region of interest" description="Disordered" evidence="1">
    <location>
        <begin position="14"/>
        <end position="61"/>
    </location>
</feature>
<gene>
    <name evidence="2" type="ORF">RirG_151000</name>
</gene>